<dbReference type="AlphaFoldDB" id="A0A0F9IRG0"/>
<comment type="caution">
    <text evidence="4">The sequence shown here is derived from an EMBL/GenBank/DDBJ whole genome shotgun (WGS) entry which is preliminary data.</text>
</comment>
<dbReference type="SUPFAM" id="SSF55729">
    <property type="entry name" value="Acyl-CoA N-acyltransferases (Nat)"/>
    <property type="match status" value="1"/>
</dbReference>
<evidence type="ECO:0000256" key="1">
    <source>
        <dbReference type="ARBA" id="ARBA00022679"/>
    </source>
</evidence>
<sequence>MAIEIREVGSDSLDQYGQIPMRHRVESIFRVDEIDGGFGGLSLTETPFDQPYVKDHDGDPEENVSSWTGRFDVSNWLFLMAFDGDKAVGGATLAFRSPKVNMLQGRNDLAVLWDIRVHPDYKRQGLGSRLIDRAVEWARKQGCKQLKIETQNNNVPACRFYAARGCHLGAIDRYGYAHDPRFAHEAMLIWYLDL</sequence>
<dbReference type="Pfam" id="PF00583">
    <property type="entry name" value="Acetyltransf_1"/>
    <property type="match status" value="1"/>
</dbReference>
<feature type="domain" description="N-acetyltransferase" evidence="3">
    <location>
        <begin position="38"/>
        <end position="194"/>
    </location>
</feature>
<accession>A0A0F9IRG0</accession>
<dbReference type="PANTHER" id="PTHR43877">
    <property type="entry name" value="AMINOALKYLPHOSPHONATE N-ACETYLTRANSFERASE-RELATED-RELATED"/>
    <property type="match status" value="1"/>
</dbReference>
<dbReference type="GO" id="GO:0016747">
    <property type="term" value="F:acyltransferase activity, transferring groups other than amino-acyl groups"/>
    <property type="evidence" value="ECO:0007669"/>
    <property type="project" value="InterPro"/>
</dbReference>
<name>A0A0F9IRG0_9ZZZZ</name>
<evidence type="ECO:0000259" key="3">
    <source>
        <dbReference type="PROSITE" id="PS51186"/>
    </source>
</evidence>
<dbReference type="CDD" id="cd04301">
    <property type="entry name" value="NAT_SF"/>
    <property type="match status" value="1"/>
</dbReference>
<dbReference type="PROSITE" id="PS51186">
    <property type="entry name" value="GNAT"/>
    <property type="match status" value="1"/>
</dbReference>
<keyword evidence="2" id="KW-0012">Acyltransferase</keyword>
<dbReference type="InterPro" id="IPR016181">
    <property type="entry name" value="Acyl_CoA_acyltransferase"/>
</dbReference>
<protein>
    <recommendedName>
        <fullName evidence="3">N-acetyltransferase domain-containing protein</fullName>
    </recommendedName>
</protein>
<dbReference type="PRINTS" id="PR01754">
    <property type="entry name" value="SACTRNSFRASE"/>
</dbReference>
<organism evidence="4">
    <name type="scientific">marine sediment metagenome</name>
    <dbReference type="NCBI Taxonomy" id="412755"/>
    <lineage>
        <taxon>unclassified sequences</taxon>
        <taxon>metagenomes</taxon>
        <taxon>ecological metagenomes</taxon>
    </lineage>
</organism>
<reference evidence="4" key="1">
    <citation type="journal article" date="2015" name="Nature">
        <title>Complex archaea that bridge the gap between prokaryotes and eukaryotes.</title>
        <authorList>
            <person name="Spang A."/>
            <person name="Saw J.H."/>
            <person name="Jorgensen S.L."/>
            <person name="Zaremba-Niedzwiedzka K."/>
            <person name="Martijn J."/>
            <person name="Lind A.E."/>
            <person name="van Eijk R."/>
            <person name="Schleper C."/>
            <person name="Guy L."/>
            <person name="Ettema T.J."/>
        </authorList>
    </citation>
    <scope>NUCLEOTIDE SEQUENCE</scope>
</reference>
<dbReference type="PANTHER" id="PTHR43877:SF1">
    <property type="entry name" value="ACETYLTRANSFERASE"/>
    <property type="match status" value="1"/>
</dbReference>
<proteinExistence type="predicted"/>
<dbReference type="Gene3D" id="3.40.630.30">
    <property type="match status" value="1"/>
</dbReference>
<evidence type="ECO:0000256" key="2">
    <source>
        <dbReference type="ARBA" id="ARBA00023315"/>
    </source>
</evidence>
<dbReference type="EMBL" id="LAZR01018474">
    <property type="protein sequence ID" value="KKL96280.1"/>
    <property type="molecule type" value="Genomic_DNA"/>
</dbReference>
<dbReference type="InterPro" id="IPR000182">
    <property type="entry name" value="GNAT_dom"/>
</dbReference>
<gene>
    <name evidence="4" type="ORF">LCGC14_1846060</name>
</gene>
<dbReference type="InterPro" id="IPR008125">
    <property type="entry name" value="Streptothricin_AcTrfase"/>
</dbReference>
<evidence type="ECO:0000313" key="4">
    <source>
        <dbReference type="EMBL" id="KKL96280.1"/>
    </source>
</evidence>
<keyword evidence="1" id="KW-0808">Transferase</keyword>
<dbReference type="InterPro" id="IPR050832">
    <property type="entry name" value="Bact_Acetyltransf"/>
</dbReference>